<evidence type="ECO:0000256" key="2">
    <source>
        <dbReference type="SAM" id="MobiDB-lite"/>
    </source>
</evidence>
<gene>
    <name evidence="4" type="ORF">Pfra01_000864700</name>
</gene>
<comment type="caution">
    <text evidence="4">The sequence shown here is derived from an EMBL/GenBank/DDBJ whole genome shotgun (WGS) entry which is preliminary data.</text>
</comment>
<feature type="region of interest" description="Disordered" evidence="2">
    <location>
        <begin position="1"/>
        <end position="45"/>
    </location>
</feature>
<dbReference type="SMART" id="SM00343">
    <property type="entry name" value="ZnF_C2HC"/>
    <property type="match status" value="1"/>
</dbReference>
<keyword evidence="1" id="KW-0863">Zinc-finger</keyword>
<dbReference type="InterPro" id="IPR036875">
    <property type="entry name" value="Znf_CCHC_sf"/>
</dbReference>
<feature type="compositionally biased region" description="Basic residues" evidence="2">
    <location>
        <begin position="168"/>
        <end position="178"/>
    </location>
</feature>
<reference evidence="4" key="1">
    <citation type="submission" date="2023-04" db="EMBL/GenBank/DDBJ databases">
        <title>Phytophthora fragariaefolia NBRC 109709.</title>
        <authorList>
            <person name="Ichikawa N."/>
            <person name="Sato H."/>
            <person name="Tonouchi N."/>
        </authorList>
    </citation>
    <scope>NUCLEOTIDE SEQUENCE</scope>
    <source>
        <strain evidence="4">NBRC 109709</strain>
    </source>
</reference>
<feature type="compositionally biased region" description="Acidic residues" evidence="2">
    <location>
        <begin position="129"/>
        <end position="145"/>
    </location>
</feature>
<accession>A0A9W6X9F8</accession>
<organism evidence="4 5">
    <name type="scientific">Phytophthora fragariaefolia</name>
    <dbReference type="NCBI Taxonomy" id="1490495"/>
    <lineage>
        <taxon>Eukaryota</taxon>
        <taxon>Sar</taxon>
        <taxon>Stramenopiles</taxon>
        <taxon>Oomycota</taxon>
        <taxon>Peronosporomycetes</taxon>
        <taxon>Peronosporales</taxon>
        <taxon>Peronosporaceae</taxon>
        <taxon>Phytophthora</taxon>
    </lineage>
</organism>
<feature type="compositionally biased region" description="Low complexity" evidence="2">
    <location>
        <begin position="474"/>
        <end position="491"/>
    </location>
</feature>
<dbReference type="EMBL" id="BSXT01000787">
    <property type="protein sequence ID" value="GMF34073.1"/>
    <property type="molecule type" value="Genomic_DNA"/>
</dbReference>
<feature type="region of interest" description="Disordered" evidence="2">
    <location>
        <begin position="451"/>
        <end position="528"/>
    </location>
</feature>
<evidence type="ECO:0000313" key="5">
    <source>
        <dbReference type="Proteomes" id="UP001165121"/>
    </source>
</evidence>
<keyword evidence="1" id="KW-0862">Zinc</keyword>
<keyword evidence="5" id="KW-1185">Reference proteome</keyword>
<dbReference type="PANTHER" id="PTHR33223">
    <property type="entry name" value="CCHC-TYPE DOMAIN-CONTAINING PROTEIN"/>
    <property type="match status" value="1"/>
</dbReference>
<feature type="compositionally biased region" description="Polar residues" evidence="2">
    <location>
        <begin position="510"/>
        <end position="525"/>
    </location>
</feature>
<dbReference type="SUPFAM" id="SSF57756">
    <property type="entry name" value="Retrovirus zinc finger-like domains"/>
    <property type="match status" value="1"/>
</dbReference>
<evidence type="ECO:0000259" key="3">
    <source>
        <dbReference type="PROSITE" id="PS50158"/>
    </source>
</evidence>
<sequence>MVRRSRSRPRAASDEPAPLTNEVADDTQGPPVLGAPGDTASAGPVAERMDLTSAIQQMMTTMRRLEQQVEGMEVEQTPAMRTMPDAAPTATPRAASPTRAGLEARTTAATGTARLRRTRGSPSPSGSDDSNDDSDDGDSSDSSEGDQERRDRRRRRGRPRGTGADYRRSRRPRRRTKKNVKDLELMPFKPSPTGVRAETWIAKVDLAVEGARISGRGEWTDEELYYIVGNKLQEDAAKFWVQMNKELTGTEKTWSRLKAAMVRRYGERPDLAAAEWRVMQRRMYPGETFTDFASGLRDAAGQNRVREETLLGQFYRCLEKTTRQLVKLPPVPETLEEAVDKATRIDDPIDYFARGMRYIGQPWAVSAVPGAVQMDGTTGPVTVVPGLEGEAGVRTTASAEHGQEMEGVAYFTNPQGVFNKTSGVWAVPRDRVWNDRYWALAKRERPRLVAVPEPRQSEKRHLGRPEKKAKVMMVAASDDSSGSEGSEVSEAPAKKKKRSATVRQPRSVEQRSSGVSRYSPPQQQGVPRRCYACGREGHFARECSDEAAKARNDAYLARRNQPMKPAGNEGRAT</sequence>
<feature type="compositionally biased region" description="Basic and acidic residues" evidence="2">
    <location>
        <begin position="455"/>
        <end position="469"/>
    </location>
</feature>
<evidence type="ECO:0000313" key="4">
    <source>
        <dbReference type="EMBL" id="GMF34073.1"/>
    </source>
</evidence>
<dbReference type="AlphaFoldDB" id="A0A9W6X9F8"/>
<dbReference type="Proteomes" id="UP001165121">
    <property type="component" value="Unassembled WGS sequence"/>
</dbReference>
<dbReference type="Gene3D" id="4.10.60.10">
    <property type="entry name" value="Zinc finger, CCHC-type"/>
    <property type="match status" value="1"/>
</dbReference>
<dbReference type="OrthoDB" id="18186at2759"/>
<name>A0A9W6X9F8_9STRA</name>
<evidence type="ECO:0000256" key="1">
    <source>
        <dbReference type="PROSITE-ProRule" id="PRU00047"/>
    </source>
</evidence>
<dbReference type="PANTHER" id="PTHR33223:SF6">
    <property type="entry name" value="CCHC-TYPE DOMAIN-CONTAINING PROTEIN"/>
    <property type="match status" value="1"/>
</dbReference>
<keyword evidence="1" id="KW-0479">Metal-binding</keyword>
<feature type="region of interest" description="Disordered" evidence="2">
    <location>
        <begin position="65"/>
        <end position="187"/>
    </location>
</feature>
<feature type="region of interest" description="Disordered" evidence="2">
    <location>
        <begin position="554"/>
        <end position="573"/>
    </location>
</feature>
<dbReference type="GO" id="GO:0008270">
    <property type="term" value="F:zinc ion binding"/>
    <property type="evidence" value="ECO:0007669"/>
    <property type="project" value="UniProtKB-KW"/>
</dbReference>
<dbReference type="PROSITE" id="PS50158">
    <property type="entry name" value="ZF_CCHC"/>
    <property type="match status" value="1"/>
</dbReference>
<feature type="domain" description="CCHC-type" evidence="3">
    <location>
        <begin position="528"/>
        <end position="543"/>
    </location>
</feature>
<protein>
    <submittedName>
        <fullName evidence="4">Unnamed protein product</fullName>
    </submittedName>
</protein>
<feature type="compositionally biased region" description="Low complexity" evidence="2">
    <location>
        <begin position="77"/>
        <end position="113"/>
    </location>
</feature>
<dbReference type="Pfam" id="PF00098">
    <property type="entry name" value="zf-CCHC"/>
    <property type="match status" value="1"/>
</dbReference>
<dbReference type="InterPro" id="IPR001878">
    <property type="entry name" value="Znf_CCHC"/>
</dbReference>
<proteinExistence type="predicted"/>
<dbReference type="GO" id="GO:0003676">
    <property type="term" value="F:nucleic acid binding"/>
    <property type="evidence" value="ECO:0007669"/>
    <property type="project" value="InterPro"/>
</dbReference>